<dbReference type="PROSITE" id="PS50847">
    <property type="entry name" value="GRAM_POS_ANCHORING"/>
    <property type="match status" value="1"/>
</dbReference>
<organism evidence="9 10">
    <name type="scientific">Adlercreutzia muris</name>
    <dbReference type="NCBI Taxonomy" id="1796610"/>
    <lineage>
        <taxon>Bacteria</taxon>
        <taxon>Bacillati</taxon>
        <taxon>Actinomycetota</taxon>
        <taxon>Coriobacteriia</taxon>
        <taxon>Eggerthellales</taxon>
        <taxon>Eggerthellaceae</taxon>
        <taxon>Adlercreutzia</taxon>
    </lineage>
</organism>
<keyword evidence="6" id="KW-0472">Membrane</keyword>
<proteinExistence type="predicted"/>
<accession>A0A7C8FX77</accession>
<evidence type="ECO:0000256" key="7">
    <source>
        <dbReference type="SAM" id="SignalP"/>
    </source>
</evidence>
<evidence type="ECO:0000259" key="8">
    <source>
        <dbReference type="PROSITE" id="PS50847"/>
    </source>
</evidence>
<feature type="region of interest" description="Disordered" evidence="5">
    <location>
        <begin position="53"/>
        <end position="107"/>
    </location>
</feature>
<feature type="signal peptide" evidence="7">
    <location>
        <begin position="1"/>
        <end position="30"/>
    </location>
</feature>
<evidence type="ECO:0000256" key="5">
    <source>
        <dbReference type="SAM" id="MobiDB-lite"/>
    </source>
</evidence>
<keyword evidence="2" id="KW-0964">Secreted</keyword>
<keyword evidence="6" id="KW-1133">Transmembrane helix</keyword>
<evidence type="ECO:0000313" key="10">
    <source>
        <dbReference type="Proteomes" id="UP000479639"/>
    </source>
</evidence>
<feature type="region of interest" description="Disordered" evidence="5">
    <location>
        <begin position="942"/>
        <end position="1016"/>
    </location>
</feature>
<evidence type="ECO:0000313" key="9">
    <source>
        <dbReference type="EMBL" id="KAB1650941.1"/>
    </source>
</evidence>
<keyword evidence="10" id="KW-1185">Reference proteome</keyword>
<keyword evidence="1" id="KW-0134">Cell wall</keyword>
<sequence length="1700" mass="177248">MKANPKGRLLRGALAAVLAWGLMMPTAALAAGSENSETPHDAVTEFSEAPREAIVPDGSPDDPSAAADGSPSPALATPASALPAADAAPTADSTDRHQFGITVTGGTPGVDFEFEEVDYVRHAFEGSGTRSDKLHKLVIKGTAELTLTTDGFPTATQNVTIWVNPGVQANITLDNVNIDSPIPVHIERNRNDDGTTAEPKTRLHITLAENSDNTITATDGQRGAGIHCGEGTELVIDDHIPNVTTAGEPIKMEPANYPGKIPAGTTFIGNDGVTRTAGTEDGDDRLSLLENANRNPDGSLTTGKLTVTGNTLEAAIGSVQYEDAGDMTFNGGIITTHARGAGNGSAYTASIGGGSCGSGGTMTFNGGVIESWTSYHGASIGGGGWAVCAKSGAYHFEDTLPNKLVYTSQGSPDTVAPESKTWAGDIYINGGVLKPHSDKHGNAIGQGCCSWNEGHEIVIAGGTVLPDTSRAEADKTNPKPLTSCVSMAIGAQGGAVSVIGGSVRIGDVNGSKELFQAFINGDHSYDSAFGVWPVDTNRTDNPAVSMIAIDLSAEVIKKDEAGKPITDGNNAIIDWELTVAGEPYEYGAPAQFTDGKLYLWLPPAATEKQVSVTLSYLDENGKVQKVNPLFRNPGEGDILKRYVDFELPAQYTDKLTKYYDGTPFAAYDLDDKDNWITTDEELPKVLNMKSAVSYKYQRFTKRPAFEGDESSQAIGPEVSTGNDMPSDVGTMKFTMISTQYSNSDDPALAGFRESYWGHRAIGWCDIMPIGSKVSLINAEWVDDKAPGTEHHNSDLELALHATIDRADTQPDGKPTQPTCKAPEGYVQLYMDGNKVGDPIEIVFPEAAAPTTRAALTSAVATLAAGDGADSGDADGDKPAPNARRVDNGKGGSYTDFTYTFKPSDADFLVPDATTDGKHVVSVQYLPPDHEDVADLGSTAPANYLESVNPADNPEDAPKAEVAIDPIDPNPTVDLPADPDADPDKSQPSLDTDYDNPEADKPGADPAKPGDKTYHGNLNLIYEKPTPGADENPGAVDIKIKTPSSGAITVTTADGTIVEAEVVTDENGNPVRDDDGNITVRVNPEGVGKTELVIKQEPNGAYTGTTFEYDVTVKADPSIAPAPAVTKVAENLTHPNGPTQPGDRIRYTVTASNSAAGSAWNNVVVTDDLPACLDLVEDTVFLKNAADGFNKKLSAATGTPKLGEYGLGTAGVDGKRTLTAPAGTVWGAASAVLTFECTVKQGITGRDEAAAPLANTAEAEGTRDHPTDPKGDQQPVDPVESKPAVPEGGDTVAPADPAEGALALSKAVENTTSPDAKVTRLGDVLRYTITVKNTGDAGSCLVNAVISDPLPTGLEPVPNSWRLTLPGADKPVELTDDLYDSASRTVAVFAGNLWGGEEATLTFECTVTDEALGADIANVAALTGTVPSQTPDVDVSDETPGAPAPAPKPDDPAQAENPPVEPPVVIPNDPADGDVRVAKTAENATSADGKTRVGDTVRYRIVLANDGPGTGWMDAVIRDDVPRGLEPVSESIQMTLADGTVVPVSDEAYDEKTRRLSVSAGRLYGGQEIALAFDALVTEEAVGADIGNVAQALGTLPSQWDPDADGGFPAAGEPFDPPADWEAFDRASERVESAAVYPPGTNEKGGVIPAEGGPGEGTTIRAKRLAQTGDELAAGFALGAGAALAAGTALLLARRRLRRAR</sequence>
<gene>
    <name evidence="9" type="ORF">F8D48_03290</name>
</gene>
<evidence type="ECO:0000256" key="6">
    <source>
        <dbReference type="SAM" id="Phobius"/>
    </source>
</evidence>
<dbReference type="InterPro" id="IPR001434">
    <property type="entry name" value="OmcB-like_DUF11"/>
</dbReference>
<dbReference type="InterPro" id="IPR047589">
    <property type="entry name" value="DUF11_rpt"/>
</dbReference>
<dbReference type="Gene3D" id="2.60.40.740">
    <property type="match status" value="3"/>
</dbReference>
<evidence type="ECO:0000256" key="3">
    <source>
        <dbReference type="ARBA" id="ARBA00022729"/>
    </source>
</evidence>
<dbReference type="EMBL" id="WAJS01000007">
    <property type="protein sequence ID" value="KAB1650941.1"/>
    <property type="molecule type" value="Genomic_DNA"/>
</dbReference>
<dbReference type="Proteomes" id="UP000479639">
    <property type="component" value="Unassembled WGS sequence"/>
</dbReference>
<reference evidence="9 10" key="1">
    <citation type="submission" date="2019-09" db="EMBL/GenBank/DDBJ databases">
        <title>Whole genome shotgun sequencing (WGS) of Ellagibacter isourolithinifaciens DSM 104140(T) and Adlercreutzia muris DSM 29508(T).</title>
        <authorList>
            <person name="Stoll D.A."/>
            <person name="Danylec N."/>
            <person name="Huch M."/>
        </authorList>
    </citation>
    <scope>NUCLEOTIDE SEQUENCE [LARGE SCALE GENOMIC DNA]</scope>
    <source>
        <strain evidence="9 10">DSM 29508</strain>
    </source>
</reference>
<feature type="compositionally biased region" description="Low complexity" evidence="5">
    <location>
        <begin position="56"/>
        <end position="92"/>
    </location>
</feature>
<keyword evidence="4" id="KW-0572">Peptidoglycan-anchor</keyword>
<feature type="region of interest" description="Disordered" evidence="5">
    <location>
        <begin position="866"/>
        <end position="891"/>
    </location>
</feature>
<evidence type="ECO:0000256" key="2">
    <source>
        <dbReference type="ARBA" id="ARBA00022525"/>
    </source>
</evidence>
<feature type="compositionally biased region" description="Basic and acidic residues" evidence="5">
    <location>
        <begin position="1259"/>
        <end position="1270"/>
    </location>
</feature>
<protein>
    <submittedName>
        <fullName evidence="9">DUF11 domain-containing protein</fullName>
    </submittedName>
</protein>
<evidence type="ECO:0000256" key="4">
    <source>
        <dbReference type="ARBA" id="ARBA00023088"/>
    </source>
</evidence>
<feature type="region of interest" description="Disordered" evidence="5">
    <location>
        <begin position="1424"/>
        <end position="1471"/>
    </location>
</feature>
<feature type="region of interest" description="Disordered" evidence="5">
    <location>
        <begin position="1253"/>
        <end position="1295"/>
    </location>
</feature>
<feature type="domain" description="Gram-positive cocci surface proteins LPxTG" evidence="8">
    <location>
        <begin position="1664"/>
        <end position="1700"/>
    </location>
</feature>
<dbReference type="InterPro" id="IPR019931">
    <property type="entry name" value="LPXTG_anchor"/>
</dbReference>
<feature type="transmembrane region" description="Helical" evidence="6">
    <location>
        <begin position="1671"/>
        <end position="1692"/>
    </location>
</feature>
<keyword evidence="3 7" id="KW-0732">Signal</keyword>
<feature type="chain" id="PRO_5028989422" evidence="7">
    <location>
        <begin position="31"/>
        <end position="1700"/>
    </location>
</feature>
<dbReference type="RefSeq" id="WP_151429945.1">
    <property type="nucleotide sequence ID" value="NZ_JANJZI010000013.1"/>
</dbReference>
<evidence type="ECO:0000256" key="1">
    <source>
        <dbReference type="ARBA" id="ARBA00022512"/>
    </source>
</evidence>
<feature type="region of interest" description="Disordered" evidence="5">
    <location>
        <begin position="706"/>
        <end position="726"/>
    </location>
</feature>
<feature type="compositionally biased region" description="Basic and acidic residues" evidence="5">
    <location>
        <begin position="997"/>
        <end position="1013"/>
    </location>
</feature>
<comment type="caution">
    <text evidence="9">The sequence shown here is derived from an EMBL/GenBank/DDBJ whole genome shotgun (WGS) entry which is preliminary data.</text>
</comment>
<dbReference type="Pfam" id="PF01345">
    <property type="entry name" value="DUF11"/>
    <property type="match status" value="2"/>
</dbReference>
<dbReference type="NCBIfam" id="TIGR01451">
    <property type="entry name" value="B_ant_repeat"/>
    <property type="match status" value="3"/>
</dbReference>
<keyword evidence="6" id="KW-0812">Transmembrane</keyword>
<name>A0A7C8FX77_9ACTN</name>